<keyword evidence="5 9" id="KW-0547">Nucleotide-binding</keyword>
<dbReference type="HAMAP" id="MF_00061">
    <property type="entry name" value="IspE"/>
    <property type="match status" value="1"/>
</dbReference>
<dbReference type="Proteomes" id="UP000297713">
    <property type="component" value="Unassembled WGS sequence"/>
</dbReference>
<dbReference type="GO" id="GO:0016114">
    <property type="term" value="P:terpenoid biosynthetic process"/>
    <property type="evidence" value="ECO:0007669"/>
    <property type="project" value="UniProtKB-UniRule"/>
</dbReference>
<sequence>MSTLNYINSFAPAKINLGLRILEKRKDGYHELRTLMAPISIGDKIEIELLPKGIEFETTGDFDVPKDSSNLALKAALLFLSHYKLKIGLRIKLTKIIPPGAGLGGGSSDAAAVLTSLKTLLSIEDSMDNLFRLAAQLGSDVPFFLFRKPALCTGRGEILNSVALPLPYPTQGLLIYPGFPVSTPWAYKTYAEFRQKGLISSSLTHEIDQPLNDLEEPVFSKYLWLPTVKNWLQNQFDPALCLMSGSGSSIFALFDKEDPLFMKKVIQHAQAHLGSDCWIRSFTILERF</sequence>
<dbReference type="PANTHER" id="PTHR43527:SF2">
    <property type="entry name" value="4-DIPHOSPHOCYTIDYL-2-C-METHYL-D-ERYTHRITOL KINASE, CHLOROPLASTIC"/>
    <property type="match status" value="1"/>
</dbReference>
<dbReference type="InterPro" id="IPR036554">
    <property type="entry name" value="GHMP_kinase_C_sf"/>
</dbReference>
<dbReference type="SUPFAM" id="SSF54211">
    <property type="entry name" value="Ribosomal protein S5 domain 2-like"/>
    <property type="match status" value="1"/>
</dbReference>
<dbReference type="RefSeq" id="WP_134440910.1">
    <property type="nucleotide sequence ID" value="NZ_CP065957.1"/>
</dbReference>
<dbReference type="Pfam" id="PF08544">
    <property type="entry name" value="GHMP_kinases_C"/>
    <property type="match status" value="1"/>
</dbReference>
<dbReference type="EMBL" id="LXQC01000198">
    <property type="protein sequence ID" value="TFE65885.1"/>
    <property type="molecule type" value="Genomic_DNA"/>
</dbReference>
<dbReference type="UniPathway" id="UPA00056">
    <property type="reaction ID" value="UER00094"/>
</dbReference>
<dbReference type="Gene3D" id="3.30.230.10">
    <property type="match status" value="1"/>
</dbReference>
<dbReference type="Pfam" id="PF00288">
    <property type="entry name" value="GHMP_kinases_N"/>
    <property type="match status" value="1"/>
</dbReference>
<feature type="domain" description="GHMP kinase N-terminal" evidence="10">
    <location>
        <begin position="70"/>
        <end position="146"/>
    </location>
</feature>
<dbReference type="InterPro" id="IPR006204">
    <property type="entry name" value="GHMP_kinase_N_dom"/>
</dbReference>
<evidence type="ECO:0000256" key="2">
    <source>
        <dbReference type="ARBA" id="ARBA00012052"/>
    </source>
</evidence>
<gene>
    <name evidence="9" type="primary">ispE</name>
    <name evidence="12" type="ORF">A7Q10_02665</name>
</gene>
<evidence type="ECO:0000256" key="3">
    <source>
        <dbReference type="ARBA" id="ARBA00017473"/>
    </source>
</evidence>
<dbReference type="SUPFAM" id="SSF55060">
    <property type="entry name" value="GHMP Kinase, C-terminal domain"/>
    <property type="match status" value="1"/>
</dbReference>
<organism evidence="12 13">
    <name type="scientific">Methylacidiphilum caldifontis</name>
    <dbReference type="NCBI Taxonomy" id="2795386"/>
    <lineage>
        <taxon>Bacteria</taxon>
        <taxon>Pseudomonadati</taxon>
        <taxon>Verrucomicrobiota</taxon>
        <taxon>Methylacidiphilae</taxon>
        <taxon>Methylacidiphilales</taxon>
        <taxon>Methylacidiphilaceae</taxon>
        <taxon>Methylacidiphilum (ex Ratnadevi et al. 2023)</taxon>
    </lineage>
</organism>
<evidence type="ECO:0000259" key="10">
    <source>
        <dbReference type="Pfam" id="PF00288"/>
    </source>
</evidence>
<name>A0A4Y8P711_9BACT</name>
<keyword evidence="7 9" id="KW-0067">ATP-binding</keyword>
<dbReference type="GO" id="GO:0005524">
    <property type="term" value="F:ATP binding"/>
    <property type="evidence" value="ECO:0007669"/>
    <property type="project" value="UniProtKB-UniRule"/>
</dbReference>
<evidence type="ECO:0000256" key="5">
    <source>
        <dbReference type="ARBA" id="ARBA00022741"/>
    </source>
</evidence>
<evidence type="ECO:0000313" key="13">
    <source>
        <dbReference type="Proteomes" id="UP000297713"/>
    </source>
</evidence>
<evidence type="ECO:0000259" key="11">
    <source>
        <dbReference type="Pfam" id="PF08544"/>
    </source>
</evidence>
<evidence type="ECO:0000256" key="7">
    <source>
        <dbReference type="ARBA" id="ARBA00022840"/>
    </source>
</evidence>
<evidence type="ECO:0000256" key="1">
    <source>
        <dbReference type="ARBA" id="ARBA00009684"/>
    </source>
</evidence>
<keyword evidence="4 9" id="KW-0808">Transferase</keyword>
<evidence type="ECO:0000256" key="6">
    <source>
        <dbReference type="ARBA" id="ARBA00022777"/>
    </source>
</evidence>
<dbReference type="PIRSF" id="PIRSF010376">
    <property type="entry name" value="IspE"/>
    <property type="match status" value="1"/>
</dbReference>
<reference evidence="12 13" key="1">
    <citation type="submission" date="2016-05" db="EMBL/GenBank/DDBJ databases">
        <title>Diversity and Homogeneity among Thermoacidophilic Verrucomicrobia Methanotrophs Linked with Geographical Origin.</title>
        <authorList>
            <person name="Erikstad H.-A."/>
            <person name="Smestad N.B."/>
            <person name="Ceballos R.M."/>
            <person name="Birkeland N.-K."/>
        </authorList>
    </citation>
    <scope>NUCLEOTIDE SEQUENCE [LARGE SCALE GENOMIC DNA]</scope>
    <source>
        <strain evidence="12 13">Phi</strain>
    </source>
</reference>
<feature type="domain" description="GHMP kinase C-terminal" evidence="11">
    <location>
        <begin position="211"/>
        <end position="258"/>
    </location>
</feature>
<keyword evidence="13" id="KW-1185">Reference proteome</keyword>
<evidence type="ECO:0000256" key="9">
    <source>
        <dbReference type="HAMAP-Rule" id="MF_00061"/>
    </source>
</evidence>
<dbReference type="GO" id="GO:0050515">
    <property type="term" value="F:4-(cytidine 5'-diphospho)-2-C-methyl-D-erythritol kinase activity"/>
    <property type="evidence" value="ECO:0007669"/>
    <property type="project" value="UniProtKB-UniRule"/>
</dbReference>
<dbReference type="OrthoDB" id="9809438at2"/>
<dbReference type="InterPro" id="IPR020568">
    <property type="entry name" value="Ribosomal_Su5_D2-typ_SF"/>
</dbReference>
<comment type="function">
    <text evidence="9">Catalyzes the phosphorylation of the position 2 hydroxy group of 4-diphosphocytidyl-2C-methyl-D-erythritol.</text>
</comment>
<evidence type="ECO:0000313" key="12">
    <source>
        <dbReference type="EMBL" id="TFE65885.1"/>
    </source>
</evidence>
<feature type="active site" evidence="9">
    <location>
        <position position="14"/>
    </location>
</feature>
<feature type="binding site" evidence="9">
    <location>
        <begin position="98"/>
        <end position="108"/>
    </location>
    <ligand>
        <name>ATP</name>
        <dbReference type="ChEBI" id="CHEBI:30616"/>
    </ligand>
</feature>
<dbReference type="InterPro" id="IPR014721">
    <property type="entry name" value="Ribsml_uS5_D2-typ_fold_subgr"/>
</dbReference>
<evidence type="ECO:0000256" key="4">
    <source>
        <dbReference type="ARBA" id="ARBA00022679"/>
    </source>
</evidence>
<dbReference type="PANTHER" id="PTHR43527">
    <property type="entry name" value="4-DIPHOSPHOCYTIDYL-2-C-METHYL-D-ERYTHRITOL KINASE, CHLOROPLASTIC"/>
    <property type="match status" value="1"/>
</dbReference>
<feature type="active site" evidence="9">
    <location>
        <position position="140"/>
    </location>
</feature>
<dbReference type="InterPro" id="IPR004424">
    <property type="entry name" value="IspE"/>
</dbReference>
<dbReference type="InterPro" id="IPR013750">
    <property type="entry name" value="GHMP_kinase_C_dom"/>
</dbReference>
<keyword evidence="6 9" id="KW-0418">Kinase</keyword>
<accession>A0A4Y8P711</accession>
<comment type="catalytic activity">
    <reaction evidence="9">
        <text>4-CDP-2-C-methyl-D-erythritol + ATP = 4-CDP-2-C-methyl-D-erythritol 2-phosphate + ADP + H(+)</text>
        <dbReference type="Rhea" id="RHEA:18437"/>
        <dbReference type="ChEBI" id="CHEBI:15378"/>
        <dbReference type="ChEBI" id="CHEBI:30616"/>
        <dbReference type="ChEBI" id="CHEBI:57823"/>
        <dbReference type="ChEBI" id="CHEBI:57919"/>
        <dbReference type="ChEBI" id="CHEBI:456216"/>
        <dbReference type="EC" id="2.7.1.148"/>
    </reaction>
</comment>
<proteinExistence type="inferred from homology"/>
<comment type="similarity">
    <text evidence="1 9">Belongs to the GHMP kinase family. IspE subfamily.</text>
</comment>
<dbReference type="NCBIfam" id="TIGR00154">
    <property type="entry name" value="ispE"/>
    <property type="match status" value="1"/>
</dbReference>
<comment type="caution">
    <text evidence="12">The sequence shown here is derived from an EMBL/GenBank/DDBJ whole genome shotgun (WGS) entry which is preliminary data.</text>
</comment>
<dbReference type="EC" id="2.7.1.148" evidence="2 9"/>
<dbReference type="AlphaFoldDB" id="A0A4Y8P711"/>
<protein>
    <recommendedName>
        <fullName evidence="3 9">4-diphosphocytidyl-2-C-methyl-D-erythritol kinase</fullName>
        <shortName evidence="9">CMK</shortName>
        <ecNumber evidence="2 9">2.7.1.148</ecNumber>
    </recommendedName>
    <alternativeName>
        <fullName evidence="8 9">4-(cytidine-5'-diphospho)-2-C-methyl-D-erythritol kinase</fullName>
    </alternativeName>
</protein>
<evidence type="ECO:0000256" key="8">
    <source>
        <dbReference type="ARBA" id="ARBA00032554"/>
    </source>
</evidence>
<comment type="pathway">
    <text evidence="9">Isoprenoid biosynthesis; isopentenyl diphosphate biosynthesis via DXP pathway; isopentenyl diphosphate from 1-deoxy-D-xylulose 5-phosphate: step 3/6.</text>
</comment>
<dbReference type="GO" id="GO:0019288">
    <property type="term" value="P:isopentenyl diphosphate biosynthetic process, methylerythritol 4-phosphate pathway"/>
    <property type="evidence" value="ECO:0007669"/>
    <property type="project" value="UniProtKB-UniRule"/>
</dbReference>
<dbReference type="Gene3D" id="3.30.70.890">
    <property type="entry name" value="GHMP kinase, C-terminal domain"/>
    <property type="match status" value="1"/>
</dbReference>
<keyword evidence="9" id="KW-0414">Isoprene biosynthesis</keyword>